<dbReference type="GO" id="GO:0002949">
    <property type="term" value="P:tRNA threonylcarbamoyladenosine modification"/>
    <property type="evidence" value="ECO:0007669"/>
    <property type="project" value="InterPro"/>
</dbReference>
<dbReference type="PANTHER" id="PTHR11735">
    <property type="entry name" value="TRNA N6-ADENOSINE THREONYLCARBAMOYLTRANSFERASE"/>
    <property type="match status" value="1"/>
</dbReference>
<reference evidence="2" key="2">
    <citation type="submission" date="2021-04" db="EMBL/GenBank/DDBJ databases">
        <authorList>
            <person name="Gilroy R."/>
        </authorList>
    </citation>
    <scope>NUCLEOTIDE SEQUENCE</scope>
    <source>
        <strain evidence="2">ChiW7-2402</strain>
    </source>
</reference>
<dbReference type="GO" id="GO:0005829">
    <property type="term" value="C:cytosol"/>
    <property type="evidence" value="ECO:0007669"/>
    <property type="project" value="TreeGrafter"/>
</dbReference>
<name>A0A9D2G6N4_9FIRM</name>
<dbReference type="AlphaFoldDB" id="A0A9D2G6N4"/>
<protein>
    <submittedName>
        <fullName evidence="2">tRNA (Adenosine(37)-N6)-threonylcarbamoyltransferase complex dimerization subunit type 1 TsaB</fullName>
        <ecNumber evidence="2">2.3.1.234</ecNumber>
    </submittedName>
</protein>
<dbReference type="InterPro" id="IPR022496">
    <property type="entry name" value="T6A_TsaB"/>
</dbReference>
<dbReference type="InterPro" id="IPR000905">
    <property type="entry name" value="Gcp-like_dom"/>
</dbReference>
<sequence>MNYLAIDTSGEYLTVIAKHGERTERVFRPDCLAKHSVVLMEEIDGALSRAQMTAAECDFFAVVVGPGSFTGIRIGIATVKGLAFACAKPVLPVTSLDCIAYSVEDAPVLALVDAGHGAVYACGYEKDKTVAVPPAYRTGEEAAKLAERFAPYAEKPLTFGGKEAKTADVCPGLERAVEAKKDALVPAARLAALYLRRSSAEEKRK</sequence>
<dbReference type="EMBL" id="DXBB01000091">
    <property type="protein sequence ID" value="HIZ73242.1"/>
    <property type="molecule type" value="Genomic_DNA"/>
</dbReference>
<evidence type="ECO:0000313" key="3">
    <source>
        <dbReference type="Proteomes" id="UP000824102"/>
    </source>
</evidence>
<dbReference type="SUPFAM" id="SSF53067">
    <property type="entry name" value="Actin-like ATPase domain"/>
    <property type="match status" value="1"/>
</dbReference>
<feature type="domain" description="Gcp-like" evidence="1">
    <location>
        <begin position="33"/>
        <end position="145"/>
    </location>
</feature>
<organism evidence="2 3">
    <name type="scientific">Candidatus Gallimonas intestinavium</name>
    <dbReference type="NCBI Taxonomy" id="2838603"/>
    <lineage>
        <taxon>Bacteria</taxon>
        <taxon>Bacillati</taxon>
        <taxon>Bacillota</taxon>
        <taxon>Clostridia</taxon>
        <taxon>Candidatus Gallimonas</taxon>
    </lineage>
</organism>
<dbReference type="Gene3D" id="3.30.420.40">
    <property type="match status" value="2"/>
</dbReference>
<dbReference type="InterPro" id="IPR043129">
    <property type="entry name" value="ATPase_NBD"/>
</dbReference>
<keyword evidence="2" id="KW-0012">Acyltransferase</keyword>
<proteinExistence type="predicted"/>
<evidence type="ECO:0000313" key="2">
    <source>
        <dbReference type="EMBL" id="HIZ73242.1"/>
    </source>
</evidence>
<dbReference type="PANTHER" id="PTHR11735:SF11">
    <property type="entry name" value="TRNA THREONYLCARBAMOYLADENOSINE BIOSYNTHESIS PROTEIN TSAB"/>
    <property type="match status" value="1"/>
</dbReference>
<gene>
    <name evidence="2" type="primary">tsaB</name>
    <name evidence="2" type="ORF">H9964_06655</name>
</gene>
<keyword evidence="2" id="KW-0808">Transferase</keyword>
<comment type="caution">
    <text evidence="2">The sequence shown here is derived from an EMBL/GenBank/DDBJ whole genome shotgun (WGS) entry which is preliminary data.</text>
</comment>
<dbReference type="Proteomes" id="UP000824102">
    <property type="component" value="Unassembled WGS sequence"/>
</dbReference>
<dbReference type="NCBIfam" id="TIGR03725">
    <property type="entry name" value="T6A_YeaZ"/>
    <property type="match status" value="1"/>
</dbReference>
<reference evidence="2" key="1">
    <citation type="journal article" date="2021" name="PeerJ">
        <title>Extensive microbial diversity within the chicken gut microbiome revealed by metagenomics and culture.</title>
        <authorList>
            <person name="Gilroy R."/>
            <person name="Ravi A."/>
            <person name="Getino M."/>
            <person name="Pursley I."/>
            <person name="Horton D.L."/>
            <person name="Alikhan N.F."/>
            <person name="Baker D."/>
            <person name="Gharbi K."/>
            <person name="Hall N."/>
            <person name="Watson M."/>
            <person name="Adriaenssens E.M."/>
            <person name="Foster-Nyarko E."/>
            <person name="Jarju S."/>
            <person name="Secka A."/>
            <person name="Antonio M."/>
            <person name="Oren A."/>
            <person name="Chaudhuri R.R."/>
            <person name="La Ragione R."/>
            <person name="Hildebrand F."/>
            <person name="Pallen M.J."/>
        </authorList>
    </citation>
    <scope>NUCLEOTIDE SEQUENCE</scope>
    <source>
        <strain evidence="2">ChiW7-2402</strain>
    </source>
</reference>
<dbReference type="GO" id="GO:0061711">
    <property type="term" value="F:tRNA N(6)-L-threonylcarbamoyladenine synthase activity"/>
    <property type="evidence" value="ECO:0007669"/>
    <property type="project" value="UniProtKB-EC"/>
</dbReference>
<evidence type="ECO:0000259" key="1">
    <source>
        <dbReference type="Pfam" id="PF00814"/>
    </source>
</evidence>
<dbReference type="Pfam" id="PF00814">
    <property type="entry name" value="TsaD"/>
    <property type="match status" value="1"/>
</dbReference>
<accession>A0A9D2G6N4</accession>
<dbReference type="EC" id="2.3.1.234" evidence="2"/>